<gene>
    <name evidence="7" type="ORF">FHG55_00485</name>
</gene>
<evidence type="ECO:0000256" key="1">
    <source>
        <dbReference type="ARBA" id="ARBA00022670"/>
    </source>
</evidence>
<evidence type="ECO:0000313" key="8">
    <source>
        <dbReference type="Proteomes" id="UP000306272"/>
    </source>
</evidence>
<keyword evidence="1" id="KW-0645">Protease</keyword>
<dbReference type="InterPro" id="IPR006473">
    <property type="entry name" value="Peptidase_C58_Yopt"/>
</dbReference>
<dbReference type="InterPro" id="IPR024770">
    <property type="entry name" value="TcdA/TcdB_cat"/>
</dbReference>
<feature type="domain" description="TcdA/TcdB toxin pore forming" evidence="6">
    <location>
        <begin position="1062"/>
        <end position="1700"/>
    </location>
</feature>
<comment type="caution">
    <text evidence="7">The sequence shown here is derived from an EMBL/GenBank/DDBJ whole genome shotgun (WGS) entry which is preliminary data.</text>
</comment>
<feature type="domain" description="GT44" evidence="5">
    <location>
        <begin position="117"/>
        <end position="504"/>
    </location>
</feature>
<dbReference type="Pfam" id="PF03543">
    <property type="entry name" value="Peptidase_C58"/>
    <property type="match status" value="1"/>
</dbReference>
<dbReference type="SUPFAM" id="SSF53448">
    <property type="entry name" value="Nucleotide-diphospho-sugar transferases"/>
    <property type="match status" value="1"/>
</dbReference>
<dbReference type="EMBL" id="VDDB01000002">
    <property type="protein sequence ID" value="TNC00331.1"/>
    <property type="molecule type" value="Genomic_DNA"/>
</dbReference>
<dbReference type="Pfam" id="PF12919">
    <property type="entry name" value="TcdA_TcdB"/>
    <property type="match status" value="1"/>
</dbReference>
<evidence type="ECO:0000259" key="5">
    <source>
        <dbReference type="Pfam" id="PF12919"/>
    </source>
</evidence>
<evidence type="ECO:0000313" key="7">
    <source>
        <dbReference type="EMBL" id="TNC00331.1"/>
    </source>
</evidence>
<dbReference type="InterPro" id="IPR024769">
    <property type="entry name" value="TcdA/TcdB_pore_forming"/>
</dbReference>
<dbReference type="GO" id="GO:0006508">
    <property type="term" value="P:proteolysis"/>
    <property type="evidence" value="ECO:0007669"/>
    <property type="project" value="UniProtKB-KW"/>
</dbReference>
<dbReference type="GO" id="GO:0004197">
    <property type="term" value="F:cysteine-type endopeptidase activity"/>
    <property type="evidence" value="ECO:0007669"/>
    <property type="project" value="InterPro"/>
</dbReference>
<evidence type="ECO:0000259" key="6">
    <source>
        <dbReference type="Pfam" id="PF12920"/>
    </source>
</evidence>
<dbReference type="GO" id="GO:0016757">
    <property type="term" value="F:glycosyltransferase activity"/>
    <property type="evidence" value="ECO:0007669"/>
    <property type="project" value="InterPro"/>
</dbReference>
<dbReference type="InterPro" id="IPR029044">
    <property type="entry name" value="Nucleotide-diphossugar_trans"/>
</dbReference>
<proteinExistence type="predicted"/>
<organism evidence="7 8">
    <name type="scientific">Pseudomonas jessenii</name>
    <dbReference type="NCBI Taxonomy" id="77298"/>
    <lineage>
        <taxon>Bacteria</taxon>
        <taxon>Pseudomonadati</taxon>
        <taxon>Pseudomonadota</taxon>
        <taxon>Gammaproteobacteria</taxon>
        <taxon>Pseudomonadales</taxon>
        <taxon>Pseudomonadaceae</taxon>
        <taxon>Pseudomonas</taxon>
    </lineage>
</organism>
<keyword evidence="8" id="KW-1185">Reference proteome</keyword>
<evidence type="ECO:0000259" key="4">
    <source>
        <dbReference type="Pfam" id="PF03543"/>
    </source>
</evidence>
<reference evidence="7" key="1">
    <citation type="submission" date="2019-06" db="EMBL/GenBank/DDBJ databases">
        <title>Pseudomonas-derived Butenolides : (Bio)synthesis of Styrolides.</title>
        <authorList>
            <person name="Klapper M."/>
            <person name="Chowdhury S."/>
            <person name="Stallforth P."/>
        </authorList>
    </citation>
    <scope>NUCLEOTIDE SEQUENCE [LARGE SCALE GENOMIC DNA]</scope>
    <source>
        <strain evidence="7">EC-S101</strain>
    </source>
</reference>
<keyword evidence="2" id="KW-0378">Hydrolase</keyword>
<dbReference type="Pfam" id="PF12920">
    <property type="entry name" value="TcdA_TcdB_pore"/>
    <property type="match status" value="1"/>
</dbReference>
<name>A0A5C4L419_PSEJE</name>
<dbReference type="Proteomes" id="UP000306272">
    <property type="component" value="Unassembled WGS sequence"/>
</dbReference>
<evidence type="ECO:0000256" key="3">
    <source>
        <dbReference type="ARBA" id="ARBA00022807"/>
    </source>
</evidence>
<sequence length="2351" mass="261322">MQDRRTQDASGFVKFIKLFKQADLEQAMSAYRGSESYQSVWRYYFACIGLLDSPRLIEPLALLKQSIGQLIGSPHKYSQSDSQPAQLSRIYNSIQAFETRVQNSLAYAKSTPTAVPKNLHFVWLGGGLGAIQRDYLNLWKQVLNGQGYSLHLWYDSDALLAWQTNRLIVEAAKADALQQDGSDSISKDQLGTLYEERAIVLKQQMSMHIDAALARGLSADEARVDLLARAYGQDAAQLEALIEQNRRSLLDLAGDDLQLRDLNALDTPLQLQDIYEREIRLRGNLAAASDVVRAEVLYEEGGGYADVDNLPPLVKTLGGVDISGFDPRSRVGVLQLLLDHNRHWMPAREALRHQYTDYLASIPEQHRAALETFARQKPALNEVFQAPAELLVRPQDLRAVAVQSSLSNSFLMAHARSPMLKSVIDRFRFNYDFIDLTARLAAKRGVALSDFYGMSTLAREVFEQNCGSIAALSSIEHATVNELILAVAGYFEDGIRPQSEWTIFLTGPAAMRAGMRDYEQHNFVPREDETVRVETAIEPLWMINDKTEEEQDHSWKDNASDDEQWVVDEQQRWRQGQFSVRYSGDVAALLKQQTVVFEEGWPLIEGRPVLLTEVLQGMIDRLGAPFVAAMRQGHNGPLVFPEGPGLGFDDRQAIKAQPATLQAPASLSDARIQGLALDELLSGIAEGSLQFFQISPLQRVLLGQMLGVRSLDNSSFTQLAPELDNLANSVAEVGASVRYAAIERHLYQHRAPQFMAGLASHVDQPMVSSDSALTLKRAALSQAHTLFQWGRHVAHIQTIATREHREQVILRLGQVLGQIEASDVKLVPQDLLLQGPGDPGGRCYPLALIMSAALEHGVAASRRLRERFFLATVEPQQRDSIVFLEALEELRGVQLHDIGKPLGRVDLQQLGTTLEAFASSRTLMLNSDNHAMLVAKIFNGGHATYHFYDPNFGVFEFSQPDRFQLALTDLFQKQGMAKYYAAYGDDARPTFDLIELQGQKIAALDLSGGLRVGQLLESDNVLPEHTQRPIRRRLNSARGHSLVSNPHLGRSLRDLDSHWWGQQIAQATDALQHLHAAAKPLVPLFETLEMTPAGEYRINLVDPTQAEHVVQVVSTDHRLLRIRNYLSEQFSALGTRALPQMAEAGAVHTLNTGFTIQALMNVLRGREGDDRTLTTAVRLHAYVNYAQLVHGNVTDVAGLISLVKTALNEEKIIARTCAPVVGEALGHVANEGVGAVLGLANVGFDIYQLATADNEIERAQFGTQLAFDSASLALTAGGLGAATAGAATAAAVLGGAGVILGGLAVGVAALAQGFARIAEQAQEVGLFFDELERACRGVGYRYDDGLGAWVAHPSLVVQSLDFNRTMLVLDSPKVYRLRDHFGVPDFNPDDQQALDLRRELGLPGYIHFDPPSTQLVVLPCTPTTFYGYEYKALPFSTLRHDTGFDTARKLEKKDAAGQWRFLFSFYSFPVHYIINRLAPSYRPTVIEVRLDAHERALAVPMMPQLWHDKVSYRIEGAGGACSLILNRGVNLQLQSASLQLCRWNLVATWATEKDVRIDVGGVLSVGGVKVTFGGRGRHEVMLQLTGRQSFKVNRSAGQLDILEQSAPAGENEQSLLTHYQTLAREHRLVLPYTPVHHFPIPFEPESQPRHTTAWYDAAEDRFLYIRSEEVLAADEMLLAAVVDDSAFFYEVRNYDIWQVDAVSGLLKCRYRLLVMEGQCSVRRIEVDAQGVIHIEQQWLGTDRQVTRFNYLIHEGQLQLVAVTREIDRELGQRVFANPTLMDWSVVLGHYFTLSPVPERAGVSTVDWQPAAYVSVCWAFDPGKRDLVWIRSRDLLCIHPFAFGHDRGWVDSIKQLGDLLLLPVNDEHELFFIYDRLAQKLCKVQRSASAGSERWPAQWTHQWLQPDGLNDVVPVQDGYLALTDDGLFFNLTAEGEVHLGGLSERWLRGRAQWWQALEALAAKYPVNSFAILGLRNAAGDRSLCAWYVDNRLLLCDPGHEREMRLLGVTPDNQAVWLFDVASGEICSQRFFDSRQLEPAFGSGAQLLASDLLPAPQAEWDDWRFSAVRNDGSGLYGTSVNGVSLKLRYQEAERIIGVDHHWASEHAEHLPESLQALLETAEHGPYIAVESGAGNLQWYDVANAQLIRVAGQNLPHDCELLGTRHRHVLLHELQAHRVHVYPGQQSIGPFEYMRREAEVLVVEGQNKVEDLLPLIADDVSCLVLRLGQGGVTYHLSRACWLRLDSVIVDCRHSLGEVPAIPGKLVWALDAPQTLQLSFVDEHLLIVDPDRQHSLILRDVCSADPAMRGDVFLGFEGGRSYPVSSLVQRLREIVEVDDADGSATLAQLLGAVPA</sequence>
<protein>
    <submittedName>
        <fullName evidence="7">Toxin</fullName>
    </submittedName>
</protein>
<dbReference type="CDD" id="cd20495">
    <property type="entry name" value="C58_PaToxP-like"/>
    <property type="match status" value="1"/>
</dbReference>
<keyword evidence="3" id="KW-0788">Thiol protease</keyword>
<feature type="domain" description="Peptidase C58 YopT-type" evidence="4">
    <location>
        <begin position="924"/>
        <end position="976"/>
    </location>
</feature>
<dbReference type="Gene3D" id="3.90.550.20">
    <property type="match status" value="1"/>
</dbReference>
<accession>A0A5C4L419</accession>
<evidence type="ECO:0000256" key="2">
    <source>
        <dbReference type="ARBA" id="ARBA00022801"/>
    </source>
</evidence>
<dbReference type="RefSeq" id="WP_139053464.1">
    <property type="nucleotide sequence ID" value="NZ_VDDB01000002.1"/>
</dbReference>